<evidence type="ECO:0000313" key="1">
    <source>
        <dbReference type="EMBL" id="OGE89312.1"/>
    </source>
</evidence>
<reference evidence="1 2" key="1">
    <citation type="journal article" date="2016" name="Nat. Commun.">
        <title>Thousands of microbial genomes shed light on interconnected biogeochemical processes in an aquifer system.</title>
        <authorList>
            <person name="Anantharaman K."/>
            <person name="Brown C.T."/>
            <person name="Hug L.A."/>
            <person name="Sharon I."/>
            <person name="Castelle C.J."/>
            <person name="Probst A.J."/>
            <person name="Thomas B.C."/>
            <person name="Singh A."/>
            <person name="Wilkins M.J."/>
            <person name="Karaoz U."/>
            <person name="Brodie E.L."/>
            <person name="Williams K.H."/>
            <person name="Hubbard S.S."/>
            <person name="Banfield J.F."/>
        </authorList>
    </citation>
    <scope>NUCLEOTIDE SEQUENCE [LARGE SCALE GENOMIC DNA]</scope>
</reference>
<dbReference type="STRING" id="1817828.A2722_02885"/>
<name>A0A1F5PI23_9BACT</name>
<gene>
    <name evidence="1" type="ORF">A2722_02885</name>
</gene>
<evidence type="ECO:0008006" key="3">
    <source>
        <dbReference type="Google" id="ProtNLM"/>
    </source>
</evidence>
<proteinExistence type="predicted"/>
<comment type="caution">
    <text evidence="1">The sequence shown here is derived from an EMBL/GenBank/DDBJ whole genome shotgun (WGS) entry which is preliminary data.</text>
</comment>
<dbReference type="Proteomes" id="UP000178377">
    <property type="component" value="Unassembled WGS sequence"/>
</dbReference>
<organism evidence="1 2">
    <name type="scientific">Candidatus Doudnabacteria bacterium RIFCSPHIGHO2_01_FULL_50_11</name>
    <dbReference type="NCBI Taxonomy" id="1817828"/>
    <lineage>
        <taxon>Bacteria</taxon>
        <taxon>Candidatus Doudnaibacteriota</taxon>
    </lineage>
</organism>
<dbReference type="InterPro" id="IPR036412">
    <property type="entry name" value="HAD-like_sf"/>
</dbReference>
<dbReference type="AlphaFoldDB" id="A0A1F5PI23"/>
<protein>
    <recommendedName>
        <fullName evidence="3">Sucrose phosphatase-like domain-containing protein</fullName>
    </recommendedName>
</protein>
<dbReference type="SUPFAM" id="SSF56784">
    <property type="entry name" value="HAD-like"/>
    <property type="match status" value="1"/>
</dbReference>
<dbReference type="InterPro" id="IPR023214">
    <property type="entry name" value="HAD_sf"/>
</dbReference>
<dbReference type="EMBL" id="MFEO01000023">
    <property type="protein sequence ID" value="OGE89312.1"/>
    <property type="molecule type" value="Genomic_DNA"/>
</dbReference>
<sequence length="294" mass="33774">MNEQNERPNRPKIEKGQPQTAWLFDIDGVLTDPLEKKVTHPALFDELIKRLERQEPVALNTGRSLEFVNRVILKPLEKKIADAHILQNIFGIVEKGGVWISYDLDGKQETYVDRNIRAPEDLKDEIRALAAKPPFSETMFYDETKQTMVSVELLPKDQMHGRSFEEFQEAQRALVVELQRLLSHHHLESSFRIDPSRIATDVQNKNVGKALGVRQFVEALRTRGVRPTQYLAFGDSESDYEMYEELKRLGLPGQLVYVGEQEALREKDLSGVVFTRRKVDQGTLEFLQNATKSV</sequence>
<dbReference type="Pfam" id="PF08282">
    <property type="entry name" value="Hydrolase_3"/>
    <property type="match status" value="1"/>
</dbReference>
<accession>A0A1F5PI23</accession>
<dbReference type="Gene3D" id="3.90.1070.10">
    <property type="match status" value="1"/>
</dbReference>
<evidence type="ECO:0000313" key="2">
    <source>
        <dbReference type="Proteomes" id="UP000178377"/>
    </source>
</evidence>
<dbReference type="Gene3D" id="3.40.50.1000">
    <property type="entry name" value="HAD superfamily/HAD-like"/>
    <property type="match status" value="1"/>
</dbReference>